<dbReference type="EMBL" id="CATQJA010002664">
    <property type="protein sequence ID" value="CAJ0581944.1"/>
    <property type="molecule type" value="Genomic_DNA"/>
</dbReference>
<evidence type="ECO:0000256" key="1">
    <source>
        <dbReference type="SAM" id="MobiDB-lite"/>
    </source>
</evidence>
<dbReference type="AlphaFoldDB" id="A0AA36G7A3"/>
<keyword evidence="3" id="KW-1185">Reference proteome</keyword>
<proteinExistence type="predicted"/>
<dbReference type="Proteomes" id="UP001177023">
    <property type="component" value="Unassembled WGS sequence"/>
</dbReference>
<organism evidence="2 3">
    <name type="scientific">Mesorhabditis spiculigera</name>
    <dbReference type="NCBI Taxonomy" id="96644"/>
    <lineage>
        <taxon>Eukaryota</taxon>
        <taxon>Metazoa</taxon>
        <taxon>Ecdysozoa</taxon>
        <taxon>Nematoda</taxon>
        <taxon>Chromadorea</taxon>
        <taxon>Rhabditida</taxon>
        <taxon>Rhabditina</taxon>
        <taxon>Rhabditomorpha</taxon>
        <taxon>Rhabditoidea</taxon>
        <taxon>Rhabditidae</taxon>
        <taxon>Mesorhabditinae</taxon>
        <taxon>Mesorhabditis</taxon>
    </lineage>
</organism>
<accession>A0AA36G7A3</accession>
<sequence length="158" mass="18383">MVLFTRIDYPKVWRWFFEGVRSIRSDFSSSRRNSEDSDYENDHDEDDDYSLMSHASTISAGMDTSLTLSEDSTATMTGNNELAETATIDSTSTIAQSTLRRRRSFQPKRPYRICDPDESQYWLQVQAANCQPKTLKPPPNTKLLRRWSTRDKKELSLW</sequence>
<gene>
    <name evidence="2" type="ORF">MSPICULIGERA_LOCUS20093</name>
</gene>
<evidence type="ECO:0000313" key="3">
    <source>
        <dbReference type="Proteomes" id="UP001177023"/>
    </source>
</evidence>
<feature type="compositionally biased region" description="Acidic residues" evidence="1">
    <location>
        <begin position="36"/>
        <end position="48"/>
    </location>
</feature>
<reference evidence="2" key="1">
    <citation type="submission" date="2023-06" db="EMBL/GenBank/DDBJ databases">
        <authorList>
            <person name="Delattre M."/>
        </authorList>
    </citation>
    <scope>NUCLEOTIDE SEQUENCE</scope>
    <source>
        <strain evidence="2">AF72</strain>
    </source>
</reference>
<feature type="non-terminal residue" evidence="2">
    <location>
        <position position="158"/>
    </location>
</feature>
<name>A0AA36G7A3_9BILA</name>
<protein>
    <submittedName>
        <fullName evidence="2">Uncharacterized protein</fullName>
    </submittedName>
</protein>
<comment type="caution">
    <text evidence="2">The sequence shown here is derived from an EMBL/GenBank/DDBJ whole genome shotgun (WGS) entry which is preliminary data.</text>
</comment>
<feature type="region of interest" description="Disordered" evidence="1">
    <location>
        <begin position="27"/>
        <end position="48"/>
    </location>
</feature>
<evidence type="ECO:0000313" key="2">
    <source>
        <dbReference type="EMBL" id="CAJ0581944.1"/>
    </source>
</evidence>